<keyword evidence="1" id="KW-0472">Membrane</keyword>
<protein>
    <recommendedName>
        <fullName evidence="4">Glycosyltransferase RgtA/B/C/D-like domain-containing protein</fullName>
    </recommendedName>
</protein>
<feature type="transmembrane region" description="Helical" evidence="1">
    <location>
        <begin position="181"/>
        <end position="211"/>
    </location>
</feature>
<feature type="transmembrane region" description="Helical" evidence="1">
    <location>
        <begin position="102"/>
        <end position="120"/>
    </location>
</feature>
<evidence type="ECO:0008006" key="4">
    <source>
        <dbReference type="Google" id="ProtNLM"/>
    </source>
</evidence>
<feature type="transmembrane region" description="Helical" evidence="1">
    <location>
        <begin position="343"/>
        <end position="360"/>
    </location>
</feature>
<feature type="transmembrane region" description="Helical" evidence="1">
    <location>
        <begin position="276"/>
        <end position="295"/>
    </location>
</feature>
<comment type="caution">
    <text evidence="2">The sequence shown here is derived from an EMBL/GenBank/DDBJ whole genome shotgun (WGS) entry which is preliminary data.</text>
</comment>
<dbReference type="RefSeq" id="WP_132035775.1">
    <property type="nucleotide sequence ID" value="NZ_SMAI01000020.1"/>
</dbReference>
<dbReference type="AlphaFoldDB" id="A0A4R3LL24"/>
<feature type="transmembrane region" description="Helical" evidence="1">
    <location>
        <begin position="31"/>
        <end position="56"/>
    </location>
</feature>
<keyword evidence="1" id="KW-1133">Transmembrane helix</keyword>
<organism evidence="2 3">
    <name type="scientific">Aquabacter spiritensis</name>
    <dbReference type="NCBI Taxonomy" id="933073"/>
    <lineage>
        <taxon>Bacteria</taxon>
        <taxon>Pseudomonadati</taxon>
        <taxon>Pseudomonadota</taxon>
        <taxon>Alphaproteobacteria</taxon>
        <taxon>Hyphomicrobiales</taxon>
        <taxon>Xanthobacteraceae</taxon>
        <taxon>Aquabacter</taxon>
    </lineage>
</organism>
<keyword evidence="3" id="KW-1185">Reference proteome</keyword>
<evidence type="ECO:0000313" key="3">
    <source>
        <dbReference type="Proteomes" id="UP000294664"/>
    </source>
</evidence>
<keyword evidence="1" id="KW-0812">Transmembrane</keyword>
<feature type="transmembrane region" description="Helical" evidence="1">
    <location>
        <begin position="223"/>
        <end position="243"/>
    </location>
</feature>
<proteinExistence type="predicted"/>
<dbReference type="OrthoDB" id="8430752at2"/>
<dbReference type="EMBL" id="SMAI01000020">
    <property type="protein sequence ID" value="TCT00973.1"/>
    <property type="molecule type" value="Genomic_DNA"/>
</dbReference>
<name>A0A4R3LL24_9HYPH</name>
<reference evidence="2 3" key="1">
    <citation type="submission" date="2019-03" db="EMBL/GenBank/DDBJ databases">
        <title>Genomic Encyclopedia of Type Strains, Phase IV (KMG-IV): sequencing the most valuable type-strain genomes for metagenomic binning, comparative biology and taxonomic classification.</title>
        <authorList>
            <person name="Goeker M."/>
        </authorList>
    </citation>
    <scope>NUCLEOTIDE SEQUENCE [LARGE SCALE GENOMIC DNA]</scope>
    <source>
        <strain evidence="2 3">DSM 9035</strain>
    </source>
</reference>
<sequence>MPATVPAERSLLRPPVFSKERYSEPLPPAPWWATPTGVTLIVAIWALIHGAIAVLLEGAINVDDSIESFFVQSFEFSYIPRNPPVYDWLLYAIQQLTGPGPLSFAILRYGLLFACAMLVYRVAQHAIADPRLQALAVFSLSALWVIGYHSHRILTHSNVMIVAIAGFMLTLMALARGPRSVWLYAGLGAWIVVGVVGKFGFIAYFAALFIASMLEPTFRRVFADVRILVTLIVAAVPVAGYVLGLHLLEQDVVAATADVVGPSAQVKWVKVLDTFLGAWVGYLLPFLALVALVFLPWNRGEGAREGTPEQAAVRHVLRSMILIGTLGTLAAVLALGSTSLRDRYFHVFFLFAPVYVFMEAERLGGWQDRVRIYLAVLAVMAIGVMGVRTAITLWPDPRLCGRCIAAEPLGALRPIVLERLGGAPTLVAPDRMSAGRLRAAIPEARVVVTNDPAYRPPARAASGCGQITGVANGSGAFAPARMEGTAIDLWAKWWAPLMKPRRESFWQITPLPADSEMCR</sequence>
<accession>A0A4R3LL24</accession>
<feature type="transmembrane region" description="Helical" evidence="1">
    <location>
        <begin position="316"/>
        <end position="337"/>
    </location>
</feature>
<evidence type="ECO:0000256" key="1">
    <source>
        <dbReference type="SAM" id="Phobius"/>
    </source>
</evidence>
<evidence type="ECO:0000313" key="2">
    <source>
        <dbReference type="EMBL" id="TCT00973.1"/>
    </source>
</evidence>
<feature type="transmembrane region" description="Helical" evidence="1">
    <location>
        <begin position="372"/>
        <end position="394"/>
    </location>
</feature>
<dbReference type="Proteomes" id="UP000294664">
    <property type="component" value="Unassembled WGS sequence"/>
</dbReference>
<feature type="transmembrane region" description="Helical" evidence="1">
    <location>
        <begin position="157"/>
        <end position="175"/>
    </location>
</feature>
<gene>
    <name evidence="2" type="ORF">EDC64_12061</name>
</gene>